<evidence type="ECO:0000313" key="3">
    <source>
        <dbReference type="EMBL" id="KAK4322160.1"/>
    </source>
</evidence>
<sequence length="89" mass="10067">MGTTSLPTSSYTSPDACNRTVTVAEPQPVHIPPEAHQHSNNPSQTLHHNARTLLWVEDLKSEDNFLVDSWSEVNMVPPYPPTLWIHYPH</sequence>
<dbReference type="EMBL" id="JAWZYT010000533">
    <property type="protein sequence ID" value="KAK4322160.1"/>
    <property type="molecule type" value="Genomic_DNA"/>
</dbReference>
<comment type="caution">
    <text evidence="1">The sequence shown here is derived from an EMBL/GenBank/DDBJ whole genome shotgun (WGS) entry which is preliminary data.</text>
</comment>
<protein>
    <submittedName>
        <fullName evidence="1">Uncharacterized protein</fullName>
    </submittedName>
</protein>
<accession>A0AAE1U292</accession>
<proteinExistence type="predicted"/>
<dbReference type="EMBL" id="JAWZYT010002076">
    <property type="protein sequence ID" value="KAK4306887.1"/>
    <property type="molecule type" value="Genomic_DNA"/>
</dbReference>
<evidence type="ECO:0000313" key="1">
    <source>
        <dbReference type="EMBL" id="KAK4306887.1"/>
    </source>
</evidence>
<name>A0AAE1U292_9EUCA</name>
<dbReference type="AlphaFoldDB" id="A0AAE1U292"/>
<keyword evidence="4" id="KW-1185">Reference proteome</keyword>
<organism evidence="1 4">
    <name type="scientific">Petrolisthes manimaculis</name>
    <dbReference type="NCBI Taxonomy" id="1843537"/>
    <lineage>
        <taxon>Eukaryota</taxon>
        <taxon>Metazoa</taxon>
        <taxon>Ecdysozoa</taxon>
        <taxon>Arthropoda</taxon>
        <taxon>Crustacea</taxon>
        <taxon>Multicrustacea</taxon>
        <taxon>Malacostraca</taxon>
        <taxon>Eumalacostraca</taxon>
        <taxon>Eucarida</taxon>
        <taxon>Decapoda</taxon>
        <taxon>Pleocyemata</taxon>
        <taxon>Anomura</taxon>
        <taxon>Galatheoidea</taxon>
        <taxon>Porcellanidae</taxon>
        <taxon>Petrolisthes</taxon>
    </lineage>
</organism>
<evidence type="ECO:0000313" key="4">
    <source>
        <dbReference type="Proteomes" id="UP001292094"/>
    </source>
</evidence>
<evidence type="ECO:0000313" key="2">
    <source>
        <dbReference type="EMBL" id="KAK4306896.1"/>
    </source>
</evidence>
<dbReference type="Proteomes" id="UP001292094">
    <property type="component" value="Unassembled WGS sequence"/>
</dbReference>
<dbReference type="EMBL" id="JAWZYT010002076">
    <property type="protein sequence ID" value="KAK4306896.1"/>
    <property type="molecule type" value="Genomic_DNA"/>
</dbReference>
<gene>
    <name evidence="3" type="ORF">Pmani_007071</name>
    <name evidence="1" type="ORF">Pmani_021311</name>
    <name evidence="2" type="ORF">Pmani_021320</name>
</gene>
<reference evidence="1" key="1">
    <citation type="submission" date="2023-11" db="EMBL/GenBank/DDBJ databases">
        <title>Genome assemblies of two species of porcelain crab, Petrolisthes cinctipes and Petrolisthes manimaculis (Anomura: Porcellanidae).</title>
        <authorList>
            <person name="Angst P."/>
        </authorList>
    </citation>
    <scope>NUCLEOTIDE SEQUENCE</scope>
    <source>
        <strain evidence="1">PB745_02</strain>
        <tissue evidence="1">Gill</tissue>
    </source>
</reference>